<dbReference type="KEGG" id="hbe:BEI_1656"/>
<gene>
    <name evidence="1" type="ORF">BEI_1656</name>
</gene>
<proteinExistence type="predicted"/>
<accession>A0A291P6V6</accession>
<evidence type="ECO:0000313" key="1">
    <source>
        <dbReference type="EMBL" id="ATJ82643.1"/>
    </source>
</evidence>
<sequence>MMEAAIDALNTAVPCDLHHADNCQFVMWRKYVYVLVISA</sequence>
<dbReference type="AlphaFoldDB" id="A0A291P6V6"/>
<reference evidence="1 2" key="1">
    <citation type="journal article" date="2017" name="Sci. Rep.">
        <title>Revealing the Saline Adaptation Strategies of the Halophilic Bacterium Halomonas beimenensis through High-throughput Omics and Transposon Mutagenesis Approaches.</title>
        <authorList>
            <person name="Chen Y.H."/>
            <person name="Lin S.S."/>
            <person name="Shyu Y.T."/>
        </authorList>
    </citation>
    <scope>NUCLEOTIDE SEQUENCE [LARGE SCALE GENOMIC DNA]</scope>
    <source>
        <strain evidence="1 2">NTU-111</strain>
    </source>
</reference>
<name>A0A291P6V6_9GAMM</name>
<dbReference type="EMBL" id="CP021435">
    <property type="protein sequence ID" value="ATJ82643.1"/>
    <property type="molecule type" value="Genomic_DNA"/>
</dbReference>
<dbReference type="Proteomes" id="UP000219993">
    <property type="component" value="Chromosome"/>
</dbReference>
<organism evidence="1 2">
    <name type="scientific">Halomonas beimenensis</name>
    <dbReference type="NCBI Taxonomy" id="475662"/>
    <lineage>
        <taxon>Bacteria</taxon>
        <taxon>Pseudomonadati</taxon>
        <taxon>Pseudomonadota</taxon>
        <taxon>Gammaproteobacteria</taxon>
        <taxon>Oceanospirillales</taxon>
        <taxon>Halomonadaceae</taxon>
        <taxon>Halomonas</taxon>
    </lineage>
</organism>
<protein>
    <submittedName>
        <fullName evidence="1">Uncharacterized protein</fullName>
    </submittedName>
</protein>
<keyword evidence="2" id="KW-1185">Reference proteome</keyword>
<evidence type="ECO:0000313" key="2">
    <source>
        <dbReference type="Proteomes" id="UP000219993"/>
    </source>
</evidence>